<dbReference type="PROSITE" id="PS51892">
    <property type="entry name" value="SUBTILASE"/>
    <property type="match status" value="1"/>
</dbReference>
<dbReference type="PROSITE" id="PS00137">
    <property type="entry name" value="SUBTILASE_HIS"/>
    <property type="match status" value="1"/>
</dbReference>
<dbReference type="Pfam" id="PF00082">
    <property type="entry name" value="Peptidase_S8"/>
    <property type="match status" value="1"/>
</dbReference>
<sequence length="332" mass="35315">MWSICGDKENMSPVSNLGLRPTEFEAAKPPLGTELCAVRRKCVSLLLQTVSLLQMREHQQRPAVIAEENSLAVFVFEESVYSLGAESPVSTLSFPHIYDSHHRKRVMMHLSFLCLVAVIPSTIPTPLPSGPQISNTAATDVRPGHFIIRYHDHITDINIAKHEAVIQSKLGVGCTTTYNFNLFKACHLKTELAGLTEIDSLFPTDDHGHGTYCAGTAVGATVGVCRQGEVVAIKVLDSTGFGYNNWIIDSIQWAVNDALSNPNIAGKAVISTSIGGAYSPTLNAAVTAAVAAGIPVSVAAGDNDQDSSLFSPSLALNAMVVGATDIMDNKAG</sequence>
<accession>A0A1L7WC90</accession>
<reference evidence="7 8" key="1">
    <citation type="submission" date="2016-03" db="EMBL/GenBank/DDBJ databases">
        <authorList>
            <person name="Ploux O."/>
        </authorList>
    </citation>
    <scope>NUCLEOTIDE SEQUENCE [LARGE SCALE GENOMIC DNA]</scope>
    <source>
        <strain evidence="7 8">UAMH 11012</strain>
    </source>
</reference>
<dbReference type="SUPFAM" id="SSF52743">
    <property type="entry name" value="Subtilisin-like"/>
    <property type="match status" value="1"/>
</dbReference>
<evidence type="ECO:0000259" key="6">
    <source>
        <dbReference type="Pfam" id="PF00082"/>
    </source>
</evidence>
<evidence type="ECO:0000313" key="8">
    <source>
        <dbReference type="Proteomes" id="UP000184330"/>
    </source>
</evidence>
<dbReference type="InterPro" id="IPR036852">
    <property type="entry name" value="Peptidase_S8/S53_dom_sf"/>
</dbReference>
<dbReference type="GO" id="GO:0006508">
    <property type="term" value="P:proteolysis"/>
    <property type="evidence" value="ECO:0007669"/>
    <property type="project" value="UniProtKB-KW"/>
</dbReference>
<keyword evidence="4" id="KW-0720">Serine protease</keyword>
<dbReference type="Proteomes" id="UP000184330">
    <property type="component" value="Unassembled WGS sequence"/>
</dbReference>
<evidence type="ECO:0000313" key="7">
    <source>
        <dbReference type="EMBL" id="CZR50378.1"/>
    </source>
</evidence>
<evidence type="ECO:0000256" key="4">
    <source>
        <dbReference type="ARBA" id="ARBA00022825"/>
    </source>
</evidence>
<dbReference type="AlphaFoldDB" id="A0A1L7WC90"/>
<dbReference type="InterPro" id="IPR000209">
    <property type="entry name" value="Peptidase_S8/S53_dom"/>
</dbReference>
<name>A0A1L7WC90_9HELO</name>
<dbReference type="OrthoDB" id="206201at2759"/>
<gene>
    <name evidence="7" type="ORF">PAC_00250</name>
</gene>
<dbReference type="GO" id="GO:0004252">
    <property type="term" value="F:serine-type endopeptidase activity"/>
    <property type="evidence" value="ECO:0007669"/>
    <property type="project" value="InterPro"/>
</dbReference>
<evidence type="ECO:0000256" key="3">
    <source>
        <dbReference type="ARBA" id="ARBA00022801"/>
    </source>
</evidence>
<evidence type="ECO:0000256" key="5">
    <source>
        <dbReference type="PROSITE-ProRule" id="PRU01240"/>
    </source>
</evidence>
<feature type="domain" description="Peptidase S8/S53" evidence="6">
    <location>
        <begin position="204"/>
        <end position="325"/>
    </location>
</feature>
<dbReference type="EMBL" id="FJOG01000001">
    <property type="protein sequence ID" value="CZR50378.1"/>
    <property type="molecule type" value="Genomic_DNA"/>
</dbReference>
<organism evidence="7 8">
    <name type="scientific">Phialocephala subalpina</name>
    <dbReference type="NCBI Taxonomy" id="576137"/>
    <lineage>
        <taxon>Eukaryota</taxon>
        <taxon>Fungi</taxon>
        <taxon>Dikarya</taxon>
        <taxon>Ascomycota</taxon>
        <taxon>Pezizomycotina</taxon>
        <taxon>Leotiomycetes</taxon>
        <taxon>Helotiales</taxon>
        <taxon>Mollisiaceae</taxon>
        <taxon>Phialocephala</taxon>
        <taxon>Phialocephala fortinii species complex</taxon>
    </lineage>
</organism>
<keyword evidence="2" id="KW-0645">Protease</keyword>
<keyword evidence="3" id="KW-0378">Hydrolase</keyword>
<dbReference type="InterPro" id="IPR022398">
    <property type="entry name" value="Peptidase_S8_His-AS"/>
</dbReference>
<protein>
    <recommendedName>
        <fullName evidence="6">Peptidase S8/S53 domain-containing protein</fullName>
    </recommendedName>
</protein>
<dbReference type="PANTHER" id="PTHR43806">
    <property type="entry name" value="PEPTIDASE S8"/>
    <property type="match status" value="1"/>
</dbReference>
<dbReference type="PANTHER" id="PTHR43806:SF11">
    <property type="entry name" value="CEREVISIN-RELATED"/>
    <property type="match status" value="1"/>
</dbReference>
<dbReference type="Gene3D" id="3.40.50.200">
    <property type="entry name" value="Peptidase S8/S53 domain"/>
    <property type="match status" value="1"/>
</dbReference>
<evidence type="ECO:0000256" key="1">
    <source>
        <dbReference type="ARBA" id="ARBA00011073"/>
    </source>
</evidence>
<comment type="similarity">
    <text evidence="1 5">Belongs to the peptidase S8 family.</text>
</comment>
<comment type="caution">
    <text evidence="5">Lacks conserved residue(s) required for the propagation of feature annotation.</text>
</comment>
<dbReference type="InterPro" id="IPR050131">
    <property type="entry name" value="Peptidase_S8_subtilisin-like"/>
</dbReference>
<proteinExistence type="inferred from homology"/>
<evidence type="ECO:0000256" key="2">
    <source>
        <dbReference type="ARBA" id="ARBA00022670"/>
    </source>
</evidence>
<keyword evidence="8" id="KW-1185">Reference proteome</keyword>